<accession>A0A5C5S044</accession>
<name>A0A5C5S044_9ACTN</name>
<dbReference type="Gene3D" id="3.30.530.20">
    <property type="match status" value="1"/>
</dbReference>
<dbReference type="Pfam" id="PF10604">
    <property type="entry name" value="Polyketide_cyc2"/>
    <property type="match status" value="1"/>
</dbReference>
<protein>
    <submittedName>
        <fullName evidence="1">ATPase</fullName>
    </submittedName>
</protein>
<comment type="caution">
    <text evidence="1">The sequence shown here is derived from an EMBL/GenBank/DDBJ whole genome shotgun (WGS) entry which is preliminary data.</text>
</comment>
<evidence type="ECO:0000313" key="1">
    <source>
        <dbReference type="EMBL" id="TWS28777.1"/>
    </source>
</evidence>
<dbReference type="EMBL" id="VIGX01000005">
    <property type="protein sequence ID" value="TWS28777.1"/>
    <property type="molecule type" value="Genomic_DNA"/>
</dbReference>
<dbReference type="OrthoDB" id="6624781at2"/>
<dbReference type="RefSeq" id="WP_146487116.1">
    <property type="nucleotide sequence ID" value="NZ_VIGX01000005.1"/>
</dbReference>
<gene>
    <name evidence="1" type="ORF">FK530_11300</name>
</gene>
<dbReference type="InterPro" id="IPR019587">
    <property type="entry name" value="Polyketide_cyclase/dehydratase"/>
</dbReference>
<proteinExistence type="predicted"/>
<organism evidence="1 2">
    <name type="scientific">Tsukamurella conjunctivitidis</name>
    <dbReference type="NCBI Taxonomy" id="2592068"/>
    <lineage>
        <taxon>Bacteria</taxon>
        <taxon>Bacillati</taxon>
        <taxon>Actinomycetota</taxon>
        <taxon>Actinomycetes</taxon>
        <taxon>Mycobacteriales</taxon>
        <taxon>Tsukamurellaceae</taxon>
        <taxon>Tsukamurella</taxon>
    </lineage>
</organism>
<dbReference type="AlphaFoldDB" id="A0A5C5S044"/>
<sequence length="155" mass="17048">MSEQMSATRVIPASPERVFAVLADPAHHQDIEPTDWVRTAVDSAPLDHVGQMFSVNMYLEQAGGDYVMENKVSAFEPGRTIGWLPGQTPAGGEWEAGGWWWRYDLAPSGDGTEVTLTYDWTDTPQSFRDFVGAMPPFPPEYLDQSLAGLDAVARG</sequence>
<keyword evidence="2" id="KW-1185">Reference proteome</keyword>
<evidence type="ECO:0000313" key="2">
    <source>
        <dbReference type="Proteomes" id="UP000319375"/>
    </source>
</evidence>
<dbReference type="SUPFAM" id="SSF55961">
    <property type="entry name" value="Bet v1-like"/>
    <property type="match status" value="1"/>
</dbReference>
<reference evidence="1 2" key="1">
    <citation type="submission" date="2019-06" db="EMBL/GenBank/DDBJ databases">
        <title>Tsukamurella conjunctivitidis sp. nov., Tsukamurella assacharolytica sp. nov. and Tsukamurella sputae sp. nov. isolated from patients with conjunctivitis, bacteraemia (lymphoma) and respiratory infection (sputum) in Hong Kong.</title>
        <authorList>
            <person name="Teng J.L.L."/>
            <person name="Lee H.H."/>
            <person name="Fong J.Y.H."/>
            <person name="Fok K.M.N."/>
            <person name="Lau S.K.P."/>
            <person name="Woo P.C.Y."/>
        </authorList>
    </citation>
    <scope>NUCLEOTIDE SEQUENCE [LARGE SCALE GENOMIC DNA]</scope>
    <source>
        <strain evidence="1 2">HKU72</strain>
    </source>
</reference>
<dbReference type="InterPro" id="IPR023393">
    <property type="entry name" value="START-like_dom_sf"/>
</dbReference>
<dbReference type="Proteomes" id="UP000319375">
    <property type="component" value="Unassembled WGS sequence"/>
</dbReference>